<proteinExistence type="predicted"/>
<reference evidence="2 3" key="1">
    <citation type="journal article" date="2016" name="Mol. Biol. Evol.">
        <title>Comparative Genomics of Early-Diverging Mushroom-Forming Fungi Provides Insights into the Origins of Lignocellulose Decay Capabilities.</title>
        <authorList>
            <person name="Nagy L.G."/>
            <person name="Riley R."/>
            <person name="Tritt A."/>
            <person name="Adam C."/>
            <person name="Daum C."/>
            <person name="Floudas D."/>
            <person name="Sun H."/>
            <person name="Yadav J.S."/>
            <person name="Pangilinan J."/>
            <person name="Larsson K.H."/>
            <person name="Matsuura K."/>
            <person name="Barry K."/>
            <person name="Labutti K."/>
            <person name="Kuo R."/>
            <person name="Ohm R.A."/>
            <person name="Bhattacharya S.S."/>
            <person name="Shirouzu T."/>
            <person name="Yoshinaga Y."/>
            <person name="Martin F.M."/>
            <person name="Grigoriev I.V."/>
            <person name="Hibbett D.S."/>
        </authorList>
    </citation>
    <scope>NUCLEOTIDE SEQUENCE [LARGE SCALE GENOMIC DNA]</scope>
    <source>
        <strain evidence="2 3">CBS 109695</strain>
    </source>
</reference>
<dbReference type="AlphaFoldDB" id="A0A166U2K6"/>
<evidence type="ECO:0000256" key="1">
    <source>
        <dbReference type="SAM" id="MobiDB-lite"/>
    </source>
</evidence>
<gene>
    <name evidence="2" type="ORF">FIBSPDRAFT_907821</name>
</gene>
<accession>A0A166U2K6</accession>
<organism evidence="2 3">
    <name type="scientific">Athelia psychrophila</name>
    <dbReference type="NCBI Taxonomy" id="1759441"/>
    <lineage>
        <taxon>Eukaryota</taxon>
        <taxon>Fungi</taxon>
        <taxon>Dikarya</taxon>
        <taxon>Basidiomycota</taxon>
        <taxon>Agaricomycotina</taxon>
        <taxon>Agaricomycetes</taxon>
        <taxon>Agaricomycetidae</taxon>
        <taxon>Atheliales</taxon>
        <taxon>Atheliaceae</taxon>
        <taxon>Athelia</taxon>
    </lineage>
</organism>
<dbReference type="STRING" id="436010.A0A166U2K6"/>
<feature type="region of interest" description="Disordered" evidence="1">
    <location>
        <begin position="166"/>
        <end position="187"/>
    </location>
</feature>
<feature type="compositionally biased region" description="Acidic residues" evidence="1">
    <location>
        <begin position="322"/>
        <end position="334"/>
    </location>
</feature>
<evidence type="ECO:0000313" key="2">
    <source>
        <dbReference type="EMBL" id="KZP31244.1"/>
    </source>
</evidence>
<evidence type="ECO:0000313" key="3">
    <source>
        <dbReference type="Proteomes" id="UP000076532"/>
    </source>
</evidence>
<sequence length="769" mass="85339">MMQKGQYTVGMRMLARAFTKSGCSQGLVGPMIRLAGSVIGVKVQGKMSRRTVSRSIREGGVASTVQLGHELAQAKSFTTSCDGTSHKHVSYDARHFAYKIPVNRTSETLRPVVRVMSVSASINHTAETQFQNMDNDFGVVRTTYGASPLGQRSEAKLTEVGMAKKDAGGNGDHAPDQKLQHKKRQDKKERVIEMDLGSQYLLALGPDALIDVLHVENQQKIADAGGELKWGQLSTGEQITRDVTMMKRLTVRLGKEELAAMPEGDRRKLMLFIWAGCSMHKELNTVKCGNKAMMNWWKKNNIPGPIPLANRDNAASLRDMADDPPDDTGDDPPDDMGMNTEVDIGQAIAVDHSLPTKAQQRAMDVTSAGGVKAASIAGAILNHKDDKKGQQDTYRMYFKSILGRSCNFPDTSNTRYHCYCAAAAELIAYTPEYIHFLEVVKMAKEKPGFNNMELNLWRALQDSKTKSELAVLTVYLNTVSAPYAKFIRGPGTETINMLDLGPYHYKLKAHIKKLINNPSLAIGPDARAYTATLDGDSWHHEDAMAAVLAQREELPYLQELFVAFMEEALVTWERFTAEFDYGGLIDTATQEEKDLAWMPTTNDANEGRLGGWRLFARTNPSSTIEQYNSIAKFWKNETQGFMDEYFIPEDHQYVMREARAQDASGATAIREAAQVAALDAAAAENTAKLAEKQARKAKEATRVQAIQIVTDRDVIRKMLGKAMDEQLDAHRARDKKVPIKAHVKKKIDKEAALMKALDRLEGIDVEETS</sequence>
<protein>
    <submittedName>
        <fullName evidence="2">Uncharacterized protein</fullName>
    </submittedName>
</protein>
<dbReference type="Proteomes" id="UP000076532">
    <property type="component" value="Unassembled WGS sequence"/>
</dbReference>
<name>A0A166U2K6_9AGAM</name>
<feature type="region of interest" description="Disordered" evidence="1">
    <location>
        <begin position="317"/>
        <end position="337"/>
    </location>
</feature>
<feature type="compositionally biased region" description="Basic and acidic residues" evidence="1">
    <location>
        <begin position="166"/>
        <end position="179"/>
    </location>
</feature>
<keyword evidence="3" id="KW-1185">Reference proteome</keyword>
<dbReference type="OrthoDB" id="3052721at2759"/>
<dbReference type="EMBL" id="KV417490">
    <property type="protein sequence ID" value="KZP31244.1"/>
    <property type="molecule type" value="Genomic_DNA"/>
</dbReference>